<dbReference type="Proteomes" id="UP000001554">
    <property type="component" value="Chromosome 9"/>
</dbReference>
<evidence type="ECO:0000313" key="3">
    <source>
        <dbReference type="RefSeq" id="XP_035685835.1"/>
    </source>
</evidence>
<keyword evidence="2" id="KW-1185">Reference proteome</keyword>
<dbReference type="AlphaFoldDB" id="A0A9J7N0M9"/>
<gene>
    <name evidence="3" type="primary">LOC118422408</name>
</gene>
<dbReference type="Pfam" id="PF00092">
    <property type="entry name" value="VWA"/>
    <property type="match status" value="6"/>
</dbReference>
<dbReference type="PROSITE" id="PS50234">
    <property type="entry name" value="VWFA"/>
    <property type="match status" value="6"/>
</dbReference>
<dbReference type="Gene3D" id="3.40.50.410">
    <property type="entry name" value="von Willebrand factor, type A domain"/>
    <property type="match status" value="6"/>
</dbReference>
<reference evidence="3" key="2">
    <citation type="submission" date="2025-08" db="UniProtKB">
        <authorList>
            <consortium name="RefSeq"/>
        </authorList>
    </citation>
    <scope>IDENTIFICATION</scope>
    <source>
        <strain evidence="3">S238N-H82</strain>
        <tissue evidence="3">Testes</tissue>
    </source>
</reference>
<dbReference type="SMART" id="SM00327">
    <property type="entry name" value="VWA"/>
    <property type="match status" value="5"/>
</dbReference>
<evidence type="ECO:0000259" key="1">
    <source>
        <dbReference type="PROSITE" id="PS50234"/>
    </source>
</evidence>
<dbReference type="CDD" id="cd01450">
    <property type="entry name" value="vWFA_subfamily_ECM"/>
    <property type="match status" value="2"/>
</dbReference>
<reference evidence="2" key="1">
    <citation type="journal article" date="2020" name="Nat. Ecol. Evol.">
        <title>Deeply conserved synteny resolves early events in vertebrate evolution.</title>
        <authorList>
            <person name="Simakov O."/>
            <person name="Marletaz F."/>
            <person name="Yue J.X."/>
            <person name="O'Connell B."/>
            <person name="Jenkins J."/>
            <person name="Brandt A."/>
            <person name="Calef R."/>
            <person name="Tung C.H."/>
            <person name="Huang T.K."/>
            <person name="Schmutz J."/>
            <person name="Satoh N."/>
            <person name="Yu J.K."/>
            <person name="Putnam N.H."/>
            <person name="Green R.E."/>
            <person name="Rokhsar D.S."/>
        </authorList>
    </citation>
    <scope>NUCLEOTIDE SEQUENCE [LARGE SCALE GENOMIC DNA]</scope>
    <source>
        <strain evidence="2">S238N-H82</strain>
    </source>
</reference>
<sequence length="1076" mass="113810">MIVLTDGQSGDSVVASAQALAADQVTVFAIGVGSFDHSELLQITNNNQGRVFELADFSAIAQNINRIAGAVCIEPTQAVTTVAPTALPTLEPCDLSLDLFFVLDGSGSVGFADFDMVKQFVVAVVSTFTISLTDTRVGVLQYSDGSTLECNLGDHPDESSFVSAVSGMARQGGGTRTGRALEFARLMAAWRPAPVPRIMIVLTDGQSFDSVVASAQALAADQVTVFAIGVGSFDHSELLQITNNNQGRVFELADFSAIAQNINRIAGAVCIEPTQAVTTVAPTALPTLEPCDLSLDLFFVLDGSGSVSVADFDMVKQFVVAVVSTFTISLTDTRVGVLQYSDGSTLECNLGDHPDESSFVSAVSGMARQGGGTRTGRALEFARLMAAWRPAPVPRIMIVLTDGQSFDSVVASAQALAADQVTVFAIGVGSFDHSELLQITNNNQGRVFELADFSAIAQNINRIAGAVCIEPTQAVTTVAPTALPTLEPCDLSLDLFFVLDGSGSVSVADFDMVKDFVVAVVSTFTISLTDTRVGVLQYSHFNTLECNLGDHPDESSFASAVSTMTYQNGGTSTGAALEFARQMAAWRPAPVPRIMIVLTDGKSGDSVVAPAQALAADQVAVFAIGVGSFYRPELLQITNNNQGRVFELADFSAIAQNINRIARAVCIEPTQAVTTVAPTALPTVEPCDESVDLFFVLDGSGSVSIADFDIVKEFVVAVVSGFTISLTETRVGVLQYSHFNTLGCNLGDHPDWSSFVNSMNTMTRQDGGTNTGAALEFARQRAAWRAAPVPRIMIVLTDGKSSDGVVAPSMALDADQVTVFAIGVGSFDSSELLQITNYNQDRVFELTDFNAIAQITNRIIQAACMNIDSATTQETTTMQTTTAAILFPTVEPCDVSSDLFFVLDGSGSVGHSNFNTVKQFVVTLVSAFTIGLNDVTDTRVGVIQYSSGNALECNLGDHPDESSFVTAINTMTYQDGYSTKTGAALQFASQSAAWRPAPIPRIMIVLTDGMAHDSVVAPSQALAADQVNVFAIGVGNFDRPELLQITNNNPGRVFELADFDAIRDKINDIALAVCMG</sequence>
<dbReference type="OrthoDB" id="6132182at2759"/>
<dbReference type="InterPro" id="IPR036465">
    <property type="entry name" value="vWFA_dom_sf"/>
</dbReference>
<dbReference type="InterPro" id="IPR050525">
    <property type="entry name" value="ECM_Assembly_Org"/>
</dbReference>
<feature type="domain" description="VWFA" evidence="1">
    <location>
        <begin position="1"/>
        <end position="67"/>
    </location>
</feature>
<feature type="domain" description="VWFA" evidence="1">
    <location>
        <begin position="898"/>
        <end position="1069"/>
    </location>
</feature>
<dbReference type="GeneID" id="118422408"/>
<feature type="domain" description="VWFA" evidence="1">
    <location>
        <begin position="296"/>
        <end position="463"/>
    </location>
</feature>
<protein>
    <submittedName>
        <fullName evidence="3">Collagen alpha-4(VI) chain-like isoform X1</fullName>
    </submittedName>
</protein>
<dbReference type="RefSeq" id="XP_035685835.1">
    <property type="nucleotide sequence ID" value="XM_035829942.1"/>
</dbReference>
<organism evidence="2 3">
    <name type="scientific">Branchiostoma floridae</name>
    <name type="common">Florida lancelet</name>
    <name type="synonym">Amphioxus</name>
    <dbReference type="NCBI Taxonomy" id="7739"/>
    <lineage>
        <taxon>Eukaryota</taxon>
        <taxon>Metazoa</taxon>
        <taxon>Chordata</taxon>
        <taxon>Cephalochordata</taxon>
        <taxon>Leptocardii</taxon>
        <taxon>Amphioxiformes</taxon>
        <taxon>Branchiostomatidae</taxon>
        <taxon>Branchiostoma</taxon>
    </lineage>
</organism>
<dbReference type="OMA" id="NESKPIC"/>
<proteinExistence type="predicted"/>
<feature type="domain" description="VWFA" evidence="1">
    <location>
        <begin position="692"/>
        <end position="859"/>
    </location>
</feature>
<dbReference type="PRINTS" id="PR00453">
    <property type="entry name" value="VWFADOMAIN"/>
</dbReference>
<evidence type="ECO:0000313" key="2">
    <source>
        <dbReference type="Proteomes" id="UP000001554"/>
    </source>
</evidence>
<accession>A0A9J7N0M9</accession>
<dbReference type="SUPFAM" id="SSF53300">
    <property type="entry name" value="vWA-like"/>
    <property type="match status" value="6"/>
</dbReference>
<dbReference type="KEGG" id="bfo:118422408"/>
<dbReference type="PANTHER" id="PTHR24020">
    <property type="entry name" value="COLLAGEN ALPHA"/>
    <property type="match status" value="1"/>
</dbReference>
<name>A0A9J7N0M9_BRAFL</name>
<dbReference type="InterPro" id="IPR002035">
    <property type="entry name" value="VWF_A"/>
</dbReference>
<feature type="domain" description="VWFA" evidence="1">
    <location>
        <begin position="494"/>
        <end position="661"/>
    </location>
</feature>
<feature type="domain" description="VWFA" evidence="1">
    <location>
        <begin position="98"/>
        <end position="265"/>
    </location>
</feature>
<dbReference type="PANTHER" id="PTHR24020:SF87">
    <property type="entry name" value="COLLAGEN ALPHA-1(VI) CHAIN-LIKE"/>
    <property type="match status" value="1"/>
</dbReference>